<feature type="compositionally biased region" description="Low complexity" evidence="2">
    <location>
        <begin position="1045"/>
        <end position="1059"/>
    </location>
</feature>
<dbReference type="Gene3D" id="1.20.920.20">
    <property type="match status" value="1"/>
</dbReference>
<dbReference type="Pfam" id="PF23398">
    <property type="entry name" value="FAZ1_cons"/>
    <property type="match status" value="1"/>
</dbReference>
<evidence type="ECO:0000259" key="3">
    <source>
        <dbReference type="Pfam" id="PF23398"/>
    </source>
</evidence>
<feature type="region of interest" description="Disordered" evidence="2">
    <location>
        <begin position="1039"/>
        <end position="1059"/>
    </location>
</feature>
<dbReference type="VEuPathDB" id="TriTrypDB:TcIL3000_9_4110"/>
<keyword evidence="1" id="KW-0175">Coiled coil</keyword>
<dbReference type="AlphaFoldDB" id="G0UUE7"/>
<evidence type="ECO:0000313" key="4">
    <source>
        <dbReference type="EMBL" id="CCC93011.1"/>
    </source>
</evidence>
<feature type="domain" description="Flagellar attachment zone protein 1 conserved" evidence="3">
    <location>
        <begin position="918"/>
        <end position="1008"/>
    </location>
</feature>
<protein>
    <recommendedName>
        <fullName evidence="3">Flagellar attachment zone protein 1 conserved domain-containing protein</fullName>
    </recommendedName>
</protein>
<sequence length="1059" mass="121549">MSGRRHKFDDYDDDMPDLSPSLPLILSPREVERTIANSGRSSSFPASSRWLDEKAEPPPIRVEFVDGISDFQEGTIVAFQFVSKGRWMWAIGTVTASDGDSNRKKTTDSLRNTTGILTLLCWKVVRSLRSNSKGRCDEDRALEEDRVTETAQESRGRLSRELYHNDVIRRENILASVRKELCSANQNMWNELLYLKEVPKAVMRVLQAVFSLLCIELVATDERDEWEQMKCFMSTDTFVELISDPNAVRMTDALAEFISKTYISDPLFDYTVVGINNRLAGIFQKWVAGEVYLYKARASLRMIDDRLSGGVSRPASSALYPRRSCSTGGRTLRHGEKEKEDLSKETARTFSKMGEISFVRTDEKVVILQTSVFCKLVPLNNGPTSREMVLRRGSIALIRSAAAKRLRNTSQTSNGSARAYDSYTTMNSSRTVSLTNARHLLCSQMLERTRIMVSELTSLFDLHLLHTSQRLEILRRYPFYLQKRSADISFNAAGADKGLSNARNRLNELEFSLKRKDLELKELRETNADRVRGLGNQENKWWTPALDKTHGRRCGLNFHILCLLQEEEIARMRLEGIQTQERYQILLQESRNMKDICLRDLKRDYVKETIALRREISELESCQQKALVILRDCIIRSHEKPLKYHSNIEKEGIQLCLADVEQAMLELGGSRLPSTNLLSERSSLSIHHELFSNPTKRSVCVQTDVTGEKMRMREHTKNRNDMDVDHNDVILIKDRLVEAMYDREVIEGMLSREQEKCCRLEKDKNDLHLELERTAKQRAELNDEVVALRNKIKKLTNALEKTASHKRNTNGNELIKPSMEVDADTFDTLRTNNALREQWVISLLDQEGIDHSGGVFNALCTYIEQLKSRCVTTEADRDLQASEARMLEMCLKTAADALEDALLHDERWRPRTTKSKHTTWHTKKFPGEEWDTVVANMPEGLAMAITHDVAAACHLPEEYVLDIDYRDDETGLYVSFNLRHDPSITTEEITRRLEECNFYEMEKIYANRYENRCGIDELRRNLQEKVEEINSLREALRKLQGDGSGSSSLGQPSSRRYGN</sequence>
<name>G0UUE7_TRYCI</name>
<feature type="region of interest" description="Disordered" evidence="2">
    <location>
        <begin position="1"/>
        <end position="23"/>
    </location>
</feature>
<dbReference type="EMBL" id="HE575322">
    <property type="protein sequence ID" value="CCC93011.1"/>
    <property type="molecule type" value="Genomic_DNA"/>
</dbReference>
<feature type="coiled-coil region" evidence="1">
    <location>
        <begin position="499"/>
        <end position="526"/>
    </location>
</feature>
<evidence type="ECO:0000256" key="2">
    <source>
        <dbReference type="SAM" id="MobiDB-lite"/>
    </source>
</evidence>
<accession>G0UUE7</accession>
<organism evidence="4">
    <name type="scientific">Trypanosoma congolense (strain IL3000)</name>
    <dbReference type="NCBI Taxonomy" id="1068625"/>
    <lineage>
        <taxon>Eukaryota</taxon>
        <taxon>Discoba</taxon>
        <taxon>Euglenozoa</taxon>
        <taxon>Kinetoplastea</taxon>
        <taxon>Metakinetoplastina</taxon>
        <taxon>Trypanosomatida</taxon>
        <taxon>Trypanosomatidae</taxon>
        <taxon>Trypanosoma</taxon>
        <taxon>Nannomonas</taxon>
    </lineage>
</organism>
<feature type="coiled-coil region" evidence="1">
    <location>
        <begin position="764"/>
        <end position="805"/>
    </location>
</feature>
<dbReference type="InterPro" id="IPR056614">
    <property type="entry name" value="FAZ1_cons"/>
</dbReference>
<reference evidence="4" key="1">
    <citation type="journal article" date="2012" name="Proc. Natl. Acad. Sci. U.S.A.">
        <title>Antigenic diversity is generated by distinct evolutionary mechanisms in African trypanosome species.</title>
        <authorList>
            <person name="Jackson A.P."/>
            <person name="Berry A."/>
            <person name="Aslett M."/>
            <person name="Allison H.C."/>
            <person name="Burton P."/>
            <person name="Vavrova-Anderson J."/>
            <person name="Brown R."/>
            <person name="Browne H."/>
            <person name="Corton N."/>
            <person name="Hauser H."/>
            <person name="Gamble J."/>
            <person name="Gilderthorp R."/>
            <person name="Marcello L."/>
            <person name="McQuillan J."/>
            <person name="Otto T.D."/>
            <person name="Quail M.A."/>
            <person name="Sanders M.J."/>
            <person name="van Tonder A."/>
            <person name="Ginger M.L."/>
            <person name="Field M.C."/>
            <person name="Barry J.D."/>
            <person name="Hertz-Fowler C."/>
            <person name="Berriman M."/>
        </authorList>
    </citation>
    <scope>NUCLEOTIDE SEQUENCE</scope>
    <source>
        <strain evidence="4">IL3000</strain>
    </source>
</reference>
<proteinExistence type="predicted"/>
<gene>
    <name evidence="4" type="ORF">TCIL3000_9_4110</name>
</gene>
<evidence type="ECO:0000256" key="1">
    <source>
        <dbReference type="SAM" id="Coils"/>
    </source>
</evidence>